<evidence type="ECO:0000256" key="1">
    <source>
        <dbReference type="SAM" id="MobiDB-lite"/>
    </source>
</evidence>
<protein>
    <recommendedName>
        <fullName evidence="5">NHL repeat-containing protein</fullName>
    </recommendedName>
</protein>
<gene>
    <name evidence="3" type="ORF">LZC95_22135</name>
</gene>
<evidence type="ECO:0008006" key="5">
    <source>
        <dbReference type="Google" id="ProtNLM"/>
    </source>
</evidence>
<reference evidence="3 4" key="1">
    <citation type="submission" date="2021-12" db="EMBL/GenBank/DDBJ databases">
        <title>Discovery of the Pendulisporaceae a myxobacterial family with distinct sporulation behavior and unique specialized metabolism.</title>
        <authorList>
            <person name="Garcia R."/>
            <person name="Popoff A."/>
            <person name="Bader C.D."/>
            <person name="Loehr J."/>
            <person name="Walesch S."/>
            <person name="Walt C."/>
            <person name="Boldt J."/>
            <person name="Bunk B."/>
            <person name="Haeckl F.J.F.P.J."/>
            <person name="Gunesch A.P."/>
            <person name="Birkelbach J."/>
            <person name="Nuebel U."/>
            <person name="Pietschmann T."/>
            <person name="Bach T."/>
            <person name="Mueller R."/>
        </authorList>
    </citation>
    <scope>NUCLEOTIDE SEQUENCE [LARGE SCALE GENOMIC DNA]</scope>
    <source>
        <strain evidence="3 4">MSr12523</strain>
    </source>
</reference>
<evidence type="ECO:0000256" key="2">
    <source>
        <dbReference type="SAM" id="SignalP"/>
    </source>
</evidence>
<feature type="region of interest" description="Disordered" evidence="1">
    <location>
        <begin position="30"/>
        <end position="57"/>
    </location>
</feature>
<dbReference type="SUPFAM" id="SSF50956">
    <property type="entry name" value="Thermostable phytase (3-phytase)"/>
    <property type="match status" value="1"/>
</dbReference>
<evidence type="ECO:0000313" key="3">
    <source>
        <dbReference type="EMBL" id="WXA99505.1"/>
    </source>
</evidence>
<accession>A0ABZ2KPK6</accession>
<proteinExistence type="predicted"/>
<evidence type="ECO:0000313" key="4">
    <source>
        <dbReference type="Proteomes" id="UP001379533"/>
    </source>
</evidence>
<feature type="region of interest" description="Disordered" evidence="1">
    <location>
        <begin position="77"/>
        <end position="101"/>
    </location>
</feature>
<dbReference type="Proteomes" id="UP001379533">
    <property type="component" value="Chromosome"/>
</dbReference>
<keyword evidence="4" id="KW-1185">Reference proteome</keyword>
<dbReference type="InterPro" id="IPR011042">
    <property type="entry name" value="6-blade_b-propeller_TolB-like"/>
</dbReference>
<feature type="signal peptide" evidence="2">
    <location>
        <begin position="1"/>
        <end position="30"/>
    </location>
</feature>
<dbReference type="EMBL" id="CP089982">
    <property type="protein sequence ID" value="WXA99505.1"/>
    <property type="molecule type" value="Genomic_DNA"/>
</dbReference>
<organism evidence="3 4">
    <name type="scientific">Pendulispora brunnea</name>
    <dbReference type="NCBI Taxonomy" id="2905690"/>
    <lineage>
        <taxon>Bacteria</taxon>
        <taxon>Pseudomonadati</taxon>
        <taxon>Myxococcota</taxon>
        <taxon>Myxococcia</taxon>
        <taxon>Myxococcales</taxon>
        <taxon>Sorangiineae</taxon>
        <taxon>Pendulisporaceae</taxon>
        <taxon>Pendulispora</taxon>
    </lineage>
</organism>
<feature type="compositionally biased region" description="Basic and acidic residues" evidence="1">
    <location>
        <begin position="77"/>
        <end position="99"/>
    </location>
</feature>
<keyword evidence="2" id="KW-0732">Signal</keyword>
<dbReference type="Gene3D" id="2.120.10.30">
    <property type="entry name" value="TolB, C-terminal domain"/>
    <property type="match status" value="1"/>
</dbReference>
<sequence length="819" mass="89017">MRPILRKNWKGLSSLMALLLALGITSQLGACSGDEDPPSTAQPPPTGTSDAGDAGDAGEPILTYRTSWLGEWLLPDDAKARDPSKPLDLATRESDGMEKQKRRWIQPRLDAIWVNPSGRIYANTLHPVESSRTLGVYDYSDTPIGTDKGSIRPVASALEAYAQGGDGRAITGDEKYLYADAMFKDGDWPDGGPKLRRVLVRFNPTDLEPLYDWIRMSPFPGGDSVRSSLTAGRNLGATPAGLAVGYPAGANPPHFVFVSLPDKKEIRVYEREGMTQVASNAVTNPGALAFRASTNSLFAIEDGGGKRVVQEWKIGTSGTLSPGDTITDLVDPVAIAVSQDKIYIADNAAAIQQIRIYQRNGQNKYAEAGRLGQPGGVAAAKGQYADDRFDNLTGVGADDEGNVYVASNGYTRSVGGTTDLRRFSPQKQLQAKAVKYNYQDIVVADPLDATKVYSATRKYTLDYSQQGPGTEWSPNRTSVTVDRKGCPHDARNPHPTTGNFHQSQAVALRHLKDDRGVAQGKYLYVQNWGSAANALGIYRFDDDDAIARPSVVFSEGATELPNEPQASGKRRQWVDQNANCTIDPGELEDVMTPYIALAHDIDEAGGIWSANTTHVLHYPIKRFEGYNPIYLESCAGDAGSTACATVPEQFPLNSNLRMKTIARIKYIAATDTLYVLGGNPIDGSVSSTWSLARYDSFTHTPGGIKKWNKEIRPLYVPCLSNDRKIDFCTPEAMAVVGHRVYVADQGNDLFQPGRVRTFDTESGDPAGSLYAGPEVAQVAGYVDGFAGMTALQLPTGEHVIFREEMFLGRILMYRYTPSN</sequence>
<dbReference type="RefSeq" id="WP_394850144.1">
    <property type="nucleotide sequence ID" value="NZ_CP089982.1"/>
</dbReference>
<name>A0ABZ2KPK6_9BACT</name>
<feature type="chain" id="PRO_5047392952" description="NHL repeat-containing protein" evidence="2">
    <location>
        <begin position="31"/>
        <end position="819"/>
    </location>
</feature>